<gene>
    <name evidence="1" type="ORF">ICC18_26950</name>
</gene>
<name>A0A926KVM9_9BACL</name>
<evidence type="ECO:0000313" key="2">
    <source>
        <dbReference type="Proteomes" id="UP000650466"/>
    </source>
</evidence>
<proteinExistence type="predicted"/>
<dbReference type="RefSeq" id="WP_188177500.1">
    <property type="nucleotide sequence ID" value="NZ_JACVVD010000012.1"/>
</dbReference>
<comment type="caution">
    <text evidence="1">The sequence shown here is derived from an EMBL/GenBank/DDBJ whole genome shotgun (WGS) entry which is preliminary data.</text>
</comment>
<dbReference type="EMBL" id="JACVVD010000012">
    <property type="protein sequence ID" value="MBD0383721.1"/>
    <property type="molecule type" value="Genomic_DNA"/>
</dbReference>
<keyword evidence="2" id="KW-1185">Reference proteome</keyword>
<reference evidence="1" key="1">
    <citation type="submission" date="2020-09" db="EMBL/GenBank/DDBJ databases">
        <title>Draft Genome Sequence of Paenibacillus sp. WST5.</title>
        <authorList>
            <person name="Bao Z."/>
        </authorList>
    </citation>
    <scope>NUCLEOTIDE SEQUENCE</scope>
    <source>
        <strain evidence="1">WST5</strain>
    </source>
</reference>
<evidence type="ECO:0000313" key="1">
    <source>
        <dbReference type="EMBL" id="MBD0383721.1"/>
    </source>
</evidence>
<dbReference type="AlphaFoldDB" id="A0A926KVM9"/>
<protein>
    <submittedName>
        <fullName evidence="1">Uncharacterized protein</fullName>
    </submittedName>
</protein>
<accession>A0A926KVM9</accession>
<sequence length="565" mass="64305">MSASRRLSQSSLPYRKRARRYLRPIPEADAKPASFRSGIRELRFGESDKMQGYVFRTLDGNELPERLYEVARHMDEFSIGWTWSDAGKHRREELLQQIQVEGKASMRIQGENEHGASLSFSDMGDSFTVILGNLPAIMVTRMEPLGIKMETANSTTPSLLLHGDSPYVPRLAALLPSGEKQLIVVFSEDMDTSRFPQLPAGTWLDARRYRLELRADQPGGSDSVMTSVTLMPFRSARGNFMDGDYINIHWRLPERWRDISTGETVGWSERDPFYDSIVFSPDRSRYAGATIAGYPDGDGDGRFYGLVLEEKGRPPKVIEPMVYSAVLQDGSPVQWVDNDRLLYADYEQVFEYSIGSGRKRTVFTIGKGEHRVHAFAYDRYANKLYVLSHRYESKDGQEQFSIDAYVLDREYRQLERIERWTVTPFEYGYRPKRLPIRVAEQGVYRSFVRDGRVFTQFEARGGRKAEAQGEIVYVDGNLALLLDGPIPGDLGGEIPQAVSVWQKGSEPIEAAKAPGLIRLYASRIVAEKDGKRYVYDIQSDSWDAWEEEGSILHLSPSGMYKKTKK</sequence>
<dbReference type="Proteomes" id="UP000650466">
    <property type="component" value="Unassembled WGS sequence"/>
</dbReference>
<dbReference type="SUPFAM" id="SSF69304">
    <property type="entry name" value="Tricorn protease N-terminal domain"/>
    <property type="match status" value="1"/>
</dbReference>
<organism evidence="1 2">
    <name type="scientific">Paenibacillus sedimenti</name>
    <dbReference type="NCBI Taxonomy" id="2770274"/>
    <lineage>
        <taxon>Bacteria</taxon>
        <taxon>Bacillati</taxon>
        <taxon>Bacillota</taxon>
        <taxon>Bacilli</taxon>
        <taxon>Bacillales</taxon>
        <taxon>Paenibacillaceae</taxon>
        <taxon>Paenibacillus</taxon>
    </lineage>
</organism>